<organism evidence="8 9">
    <name type="scientific">Gardnerella vaginalis</name>
    <dbReference type="NCBI Taxonomy" id="2702"/>
    <lineage>
        <taxon>Bacteria</taxon>
        <taxon>Bacillati</taxon>
        <taxon>Actinomycetota</taxon>
        <taxon>Actinomycetes</taxon>
        <taxon>Bifidobacteriales</taxon>
        <taxon>Bifidobacteriaceae</taxon>
        <taxon>Gardnerella</taxon>
    </lineage>
</organism>
<dbReference type="RefSeq" id="WP_060786734.1">
    <property type="nucleotide sequence ID" value="NZ_JBLLPD010000002.1"/>
</dbReference>
<dbReference type="AlphaFoldDB" id="A0A133NQN2"/>
<dbReference type="Proteomes" id="UP000070558">
    <property type="component" value="Unassembled WGS sequence"/>
</dbReference>
<dbReference type="InterPro" id="IPR053924">
    <property type="entry name" value="RecX_HTH_2nd"/>
</dbReference>
<dbReference type="InterPro" id="IPR036388">
    <property type="entry name" value="WH-like_DNA-bd_sf"/>
</dbReference>
<dbReference type="Pfam" id="PF02631">
    <property type="entry name" value="RecX_HTH2"/>
    <property type="match status" value="1"/>
</dbReference>
<dbReference type="HAMAP" id="MF_01114">
    <property type="entry name" value="RecX"/>
    <property type="match status" value="1"/>
</dbReference>
<feature type="domain" description="RecX second three-helical" evidence="6">
    <location>
        <begin position="137"/>
        <end position="175"/>
    </location>
</feature>
<evidence type="ECO:0000256" key="3">
    <source>
        <dbReference type="ARBA" id="ARBA00018111"/>
    </source>
</evidence>
<feature type="domain" description="RecX first three-helical" evidence="7">
    <location>
        <begin position="91"/>
        <end position="130"/>
    </location>
</feature>
<comment type="caution">
    <text evidence="8">The sequence shown here is derived from an EMBL/GenBank/DDBJ whole genome shotgun (WGS) entry which is preliminary data.</text>
</comment>
<dbReference type="Pfam" id="PF21982">
    <property type="entry name" value="RecX_HTH1"/>
    <property type="match status" value="1"/>
</dbReference>
<name>A0A133NQN2_GARVA</name>
<dbReference type="InterPro" id="IPR053926">
    <property type="entry name" value="RecX_HTH_1st"/>
</dbReference>
<evidence type="ECO:0000256" key="5">
    <source>
        <dbReference type="HAMAP-Rule" id="MF_01114"/>
    </source>
</evidence>
<comment type="function">
    <text evidence="5">Modulates RecA activity.</text>
</comment>
<proteinExistence type="inferred from homology"/>
<accession>A0A133NQN2</accession>
<protein>
    <recommendedName>
        <fullName evidence="3 5">Regulatory protein RecX</fullName>
    </recommendedName>
</protein>
<reference evidence="8 9" key="1">
    <citation type="submission" date="2016-01" db="EMBL/GenBank/DDBJ databases">
        <authorList>
            <person name="Oliw E.H."/>
        </authorList>
    </citation>
    <scope>NUCLEOTIDE SEQUENCE [LARGE SCALE GENOMIC DNA]</scope>
    <source>
        <strain evidence="8 9">GED7760B</strain>
    </source>
</reference>
<comment type="subcellular location">
    <subcellularLocation>
        <location evidence="1 5">Cytoplasm</location>
    </subcellularLocation>
</comment>
<dbReference type="EMBL" id="LRQA01000029">
    <property type="protein sequence ID" value="KXA18548.1"/>
    <property type="molecule type" value="Genomic_DNA"/>
</dbReference>
<dbReference type="PATRIC" id="fig|2702.99.peg.474"/>
<dbReference type="Gene3D" id="1.10.10.10">
    <property type="entry name" value="Winged helix-like DNA-binding domain superfamily/Winged helix DNA-binding domain"/>
    <property type="match status" value="2"/>
</dbReference>
<sequence length="237" mass="26915">MISVESFLRNHKPADASVFNENDVKNKNVCAEDDCSLEVVNSHYLENSAEIGDCEEDSCHSSYRLQKYSSFNNNKAVKKVDSKKACDFDSCRESALRMLDYAPRSSNDLKDRLINKGYNENTIDSVVSRLEDLHLINDEQYAQSVIRSCASRTLGERATRMELQKKGVPSIIITSSLQEARENGVFEQAAWDLGKKTAERTKSLESDVRRRRFFSAGARKGHDLSMLNEVYYALFKS</sequence>
<dbReference type="OrthoDB" id="3238942at2"/>
<dbReference type="GO" id="GO:0006282">
    <property type="term" value="P:regulation of DNA repair"/>
    <property type="evidence" value="ECO:0007669"/>
    <property type="project" value="UniProtKB-UniRule"/>
</dbReference>
<dbReference type="GO" id="GO:0005737">
    <property type="term" value="C:cytoplasm"/>
    <property type="evidence" value="ECO:0007669"/>
    <property type="project" value="UniProtKB-SubCell"/>
</dbReference>
<evidence type="ECO:0000313" key="9">
    <source>
        <dbReference type="Proteomes" id="UP000070558"/>
    </source>
</evidence>
<evidence type="ECO:0000256" key="2">
    <source>
        <dbReference type="ARBA" id="ARBA00009695"/>
    </source>
</evidence>
<evidence type="ECO:0000256" key="4">
    <source>
        <dbReference type="ARBA" id="ARBA00022490"/>
    </source>
</evidence>
<dbReference type="InterPro" id="IPR003783">
    <property type="entry name" value="Regulatory_RecX"/>
</dbReference>
<evidence type="ECO:0000259" key="7">
    <source>
        <dbReference type="Pfam" id="PF21982"/>
    </source>
</evidence>
<evidence type="ECO:0000313" key="8">
    <source>
        <dbReference type="EMBL" id="KXA18548.1"/>
    </source>
</evidence>
<dbReference type="PANTHER" id="PTHR33602">
    <property type="entry name" value="REGULATORY PROTEIN RECX FAMILY PROTEIN"/>
    <property type="match status" value="1"/>
</dbReference>
<comment type="similarity">
    <text evidence="2 5">Belongs to the RecX family.</text>
</comment>
<dbReference type="PANTHER" id="PTHR33602:SF1">
    <property type="entry name" value="REGULATORY PROTEIN RECX FAMILY PROTEIN"/>
    <property type="match status" value="1"/>
</dbReference>
<evidence type="ECO:0000259" key="6">
    <source>
        <dbReference type="Pfam" id="PF02631"/>
    </source>
</evidence>
<gene>
    <name evidence="5" type="primary">recX</name>
    <name evidence="8" type="ORF">HMPREF3216_00480</name>
</gene>
<evidence type="ECO:0000256" key="1">
    <source>
        <dbReference type="ARBA" id="ARBA00004496"/>
    </source>
</evidence>
<keyword evidence="4 5" id="KW-0963">Cytoplasm</keyword>